<keyword evidence="4 6" id="KW-0630">Potassium</keyword>
<dbReference type="Pfam" id="PF01926">
    <property type="entry name" value="MMR_HSR1"/>
    <property type="match status" value="1"/>
</dbReference>
<dbReference type="STRING" id="1072685.IX83_08745"/>
<dbReference type="GO" id="GO:0005525">
    <property type="term" value="F:GTP binding"/>
    <property type="evidence" value="ECO:0007669"/>
    <property type="project" value="UniProtKB-UniRule"/>
</dbReference>
<dbReference type="Pfam" id="PF12631">
    <property type="entry name" value="MnmE_helical"/>
    <property type="match status" value="1"/>
</dbReference>
<dbReference type="PRINTS" id="PR00449">
    <property type="entry name" value="RASTRNSFRMNG"/>
</dbReference>
<dbReference type="InterPro" id="IPR027266">
    <property type="entry name" value="TrmE/GcvT-like"/>
</dbReference>
<dbReference type="EMBL" id="CP009238">
    <property type="protein sequence ID" value="AIL33373.1"/>
    <property type="molecule type" value="Genomic_DNA"/>
</dbReference>
<feature type="binding site" evidence="6">
    <location>
        <position position="228"/>
    </location>
    <ligand>
        <name>K(+)</name>
        <dbReference type="ChEBI" id="CHEBI:29103"/>
    </ligand>
</feature>
<evidence type="ECO:0000313" key="10">
    <source>
        <dbReference type="Proteomes" id="UP000028945"/>
    </source>
</evidence>
<accession>A0A077DJV2</accession>
<sequence>MTDKDPIVAVATAPGKGGIGVIRISYKDLTQYILNFFGKSLEPRKAYFLSFKDEDEIIDEGVVLYFKGPHSYTGEDVLELQGHGGIAVMQRLLSLCLKKGSFISMRLAEAGEFTKRAFLNNRMDLTQAEAVADLIDASSQAAAKSAIQSLRGAFSEKINKLNDQIIHLRMLVEATLDFPEEDIEFIKEYKAKEQLDAIQKELNEVFAKAKQGMIVREGLYVVLAGEPNVGKSSLLNALAEEEVAIVTSIAGTTRDTVKREIQINGIGLHIIDTAGLRKTDDEVENIGINRSWNEISKAQVLLHLKEINNESKELDEKILQKVSPNTPILNIINKIDLTDKPLKNDENTLYISAQTGQGIEELKTKLLTLAGLQELDNSFFIARQRHIEALNLCKTHLDNAYLNLNDELLDLFAEELRLAHDALGKITGTFSSDDLLGKIFGSFCIGK</sequence>
<evidence type="ECO:0000259" key="8">
    <source>
        <dbReference type="PROSITE" id="PS51709"/>
    </source>
</evidence>
<gene>
    <name evidence="6" type="primary">mnmE</name>
    <name evidence="6" type="synonym">trmE</name>
    <name evidence="9" type="ORF">IX83_08745</name>
</gene>
<name>A0A077DJV2_9BURK</name>
<feature type="binding site" evidence="6">
    <location>
        <position position="253"/>
    </location>
    <ligand>
        <name>Mg(2+)</name>
        <dbReference type="ChEBI" id="CHEBI:18420"/>
    </ligand>
</feature>
<comment type="cofactor">
    <cofactor evidence="6">
        <name>K(+)</name>
        <dbReference type="ChEBI" id="CHEBI:29103"/>
    </cofactor>
    <text evidence="6">Binds 1 potassium ion per subunit.</text>
</comment>
<dbReference type="InterPro" id="IPR031168">
    <property type="entry name" value="G_TrmE"/>
</dbReference>
<comment type="function">
    <text evidence="6">Exhibits a very high intrinsic GTPase hydrolysis rate. Involved in the addition of a carboxymethylaminomethyl (cmnm) group at the wobble position (U34) of certain tRNAs, forming tRNA-cmnm(5)s(2)U34.</text>
</comment>
<dbReference type="Proteomes" id="UP000028945">
    <property type="component" value="Chromosome"/>
</dbReference>
<feature type="domain" description="TrmE-type G" evidence="8">
    <location>
        <begin position="218"/>
        <end position="371"/>
    </location>
</feature>
<dbReference type="NCBIfam" id="NF003661">
    <property type="entry name" value="PRK05291.1-3"/>
    <property type="match status" value="1"/>
</dbReference>
<dbReference type="GO" id="GO:0046872">
    <property type="term" value="F:metal ion binding"/>
    <property type="evidence" value="ECO:0007669"/>
    <property type="project" value="UniProtKB-KW"/>
</dbReference>
<dbReference type="GO" id="GO:0002098">
    <property type="term" value="P:tRNA wobble uridine modification"/>
    <property type="evidence" value="ECO:0007669"/>
    <property type="project" value="TreeGrafter"/>
</dbReference>
<keyword evidence="3 6" id="KW-0547">Nucleotide-binding</keyword>
<dbReference type="PROSITE" id="PS51709">
    <property type="entry name" value="G_TRME"/>
    <property type="match status" value="1"/>
</dbReference>
<protein>
    <recommendedName>
        <fullName evidence="6">tRNA modification GTPase MnmE</fullName>
        <ecNumber evidence="6">3.6.-.-</ecNumber>
    </recommendedName>
</protein>
<dbReference type="InterPro" id="IPR027368">
    <property type="entry name" value="MnmE_dom2"/>
</dbReference>
<dbReference type="EC" id="3.6.-.-" evidence="6"/>
<dbReference type="PANTHER" id="PTHR42714:SF2">
    <property type="entry name" value="TRNA MODIFICATION GTPASE GTPBP3, MITOCHONDRIAL"/>
    <property type="match status" value="1"/>
</dbReference>
<feature type="binding site" evidence="6">
    <location>
        <position position="79"/>
    </location>
    <ligand>
        <name>(6S)-5-formyl-5,6,7,8-tetrahydrofolate</name>
        <dbReference type="ChEBI" id="CHEBI:57457"/>
    </ligand>
</feature>
<dbReference type="Pfam" id="PF10396">
    <property type="entry name" value="TrmE_N"/>
    <property type="match status" value="1"/>
</dbReference>
<dbReference type="Gene3D" id="3.40.50.300">
    <property type="entry name" value="P-loop containing nucleotide triphosphate hydrolases"/>
    <property type="match status" value="1"/>
</dbReference>
<feature type="binding site" evidence="6">
    <location>
        <begin position="272"/>
        <end position="275"/>
    </location>
    <ligand>
        <name>GTP</name>
        <dbReference type="ChEBI" id="CHEBI:37565"/>
    </ligand>
</feature>
<dbReference type="eggNOG" id="COG0486">
    <property type="taxonomic scope" value="Bacteria"/>
</dbReference>
<feature type="binding site" evidence="6">
    <location>
        <position position="23"/>
    </location>
    <ligand>
        <name>(6S)-5-formyl-5,6,7,8-tetrahydrofolate</name>
        <dbReference type="ChEBI" id="CHEBI:57457"/>
    </ligand>
</feature>
<dbReference type="GO" id="GO:0003924">
    <property type="term" value="F:GTPase activity"/>
    <property type="evidence" value="ECO:0007669"/>
    <property type="project" value="UniProtKB-UniRule"/>
</dbReference>
<proteinExistence type="inferred from homology"/>
<keyword evidence="5 6" id="KW-0342">GTP-binding</keyword>
<comment type="subcellular location">
    <subcellularLocation>
        <location evidence="6">Cytoplasm</location>
    </subcellularLocation>
</comment>
<dbReference type="InterPro" id="IPR004520">
    <property type="entry name" value="GTPase_MnmE"/>
</dbReference>
<reference evidence="9 10" key="1">
    <citation type="journal article" date="2014" name="BMC Genomics">
        <title>A genomic perspective on a new bacterial genus and species from the Alcaligenaceae family, Basilea psittacipulmonis.</title>
        <authorList>
            <person name="Whiteson K.L."/>
            <person name="Hernandez D."/>
            <person name="Lazarevic V."/>
            <person name="Gaia N."/>
            <person name="Farinelli L."/>
            <person name="Francois P."/>
            <person name="Pilo P."/>
            <person name="Frey J."/>
            <person name="Schrenzel J."/>
        </authorList>
    </citation>
    <scope>NUCLEOTIDE SEQUENCE [LARGE SCALE GENOMIC DNA]</scope>
    <source>
        <strain evidence="9 10">DSM 24701</strain>
    </source>
</reference>
<dbReference type="CDD" id="cd14858">
    <property type="entry name" value="TrmE_N"/>
    <property type="match status" value="1"/>
</dbReference>
<evidence type="ECO:0000256" key="3">
    <source>
        <dbReference type="ARBA" id="ARBA00022741"/>
    </source>
</evidence>
<dbReference type="InterPro" id="IPR006073">
    <property type="entry name" value="GTP-bd"/>
</dbReference>
<feature type="binding site" evidence="6">
    <location>
        <begin position="228"/>
        <end position="233"/>
    </location>
    <ligand>
        <name>GTP</name>
        <dbReference type="ChEBI" id="CHEBI:37565"/>
    </ligand>
</feature>
<dbReference type="InterPro" id="IPR025867">
    <property type="entry name" value="MnmE_helical"/>
</dbReference>
<dbReference type="HOGENOM" id="CLU_019624_4_1_4"/>
<dbReference type="GO" id="GO:0030488">
    <property type="term" value="P:tRNA methylation"/>
    <property type="evidence" value="ECO:0007669"/>
    <property type="project" value="TreeGrafter"/>
</dbReference>
<dbReference type="AlphaFoldDB" id="A0A077DJV2"/>
<evidence type="ECO:0000313" key="9">
    <source>
        <dbReference type="EMBL" id="AIL33373.1"/>
    </source>
</evidence>
<dbReference type="InterPro" id="IPR005225">
    <property type="entry name" value="Small_GTP-bd"/>
</dbReference>
<keyword evidence="6" id="KW-0479">Metal-binding</keyword>
<evidence type="ECO:0000256" key="4">
    <source>
        <dbReference type="ARBA" id="ARBA00022958"/>
    </source>
</evidence>
<feature type="binding site" evidence="6">
    <location>
        <position position="249"/>
    </location>
    <ligand>
        <name>K(+)</name>
        <dbReference type="ChEBI" id="CHEBI:29103"/>
    </ligand>
</feature>
<feature type="binding site" evidence="6">
    <location>
        <position position="447"/>
    </location>
    <ligand>
        <name>(6S)-5-formyl-5,6,7,8-tetrahydrofolate</name>
        <dbReference type="ChEBI" id="CHEBI:57457"/>
    </ligand>
</feature>
<dbReference type="CDD" id="cd04164">
    <property type="entry name" value="trmE"/>
    <property type="match status" value="1"/>
</dbReference>
<dbReference type="GO" id="GO:0005829">
    <property type="term" value="C:cytosol"/>
    <property type="evidence" value="ECO:0007669"/>
    <property type="project" value="TreeGrafter"/>
</dbReference>
<dbReference type="SUPFAM" id="SSF116878">
    <property type="entry name" value="TrmE connector domain"/>
    <property type="match status" value="1"/>
</dbReference>
<evidence type="ECO:0000256" key="5">
    <source>
        <dbReference type="ARBA" id="ARBA00023134"/>
    </source>
</evidence>
<feature type="binding site" evidence="6">
    <location>
        <position position="232"/>
    </location>
    <ligand>
        <name>Mg(2+)</name>
        <dbReference type="ChEBI" id="CHEBI:18420"/>
    </ligand>
</feature>
<evidence type="ECO:0000256" key="1">
    <source>
        <dbReference type="ARBA" id="ARBA00011043"/>
    </source>
</evidence>
<comment type="caution">
    <text evidence="6">Lacks conserved residue(s) required for the propagation of feature annotation.</text>
</comment>
<dbReference type="OrthoDB" id="9805918at2"/>
<evidence type="ECO:0000256" key="6">
    <source>
        <dbReference type="HAMAP-Rule" id="MF_00379"/>
    </source>
</evidence>
<dbReference type="PANTHER" id="PTHR42714">
    <property type="entry name" value="TRNA MODIFICATION GTPASE GTPBP3"/>
    <property type="match status" value="1"/>
</dbReference>
<dbReference type="HAMAP" id="MF_00379">
    <property type="entry name" value="GTPase_MnmE"/>
    <property type="match status" value="1"/>
</dbReference>
<keyword evidence="6" id="KW-0378">Hydrolase</keyword>
<keyword evidence="2 6" id="KW-0819">tRNA processing</keyword>
<dbReference type="NCBIfam" id="TIGR00231">
    <property type="entry name" value="small_GTP"/>
    <property type="match status" value="1"/>
</dbReference>
<dbReference type="InterPro" id="IPR018948">
    <property type="entry name" value="GTP-bd_TrmE_N"/>
</dbReference>
<feature type="binding site" evidence="6">
    <location>
        <position position="252"/>
    </location>
    <ligand>
        <name>K(+)</name>
        <dbReference type="ChEBI" id="CHEBI:29103"/>
    </ligand>
</feature>
<feature type="binding site" evidence="6">
    <location>
        <position position="122"/>
    </location>
    <ligand>
        <name>(6S)-5-formyl-5,6,7,8-tetrahydrofolate</name>
        <dbReference type="ChEBI" id="CHEBI:57457"/>
    </ligand>
</feature>
<dbReference type="Gene3D" id="1.20.120.430">
    <property type="entry name" value="tRNA modification GTPase MnmE domain 2"/>
    <property type="match status" value="1"/>
</dbReference>
<feature type="binding site" evidence="6">
    <location>
        <position position="247"/>
    </location>
    <ligand>
        <name>K(+)</name>
        <dbReference type="ChEBI" id="CHEBI:29103"/>
    </ligand>
</feature>
<comment type="subunit">
    <text evidence="6">Homodimer. Heterotetramer of two MnmE and two MnmG subunits.</text>
</comment>
<evidence type="ECO:0000256" key="7">
    <source>
        <dbReference type="RuleBase" id="RU003313"/>
    </source>
</evidence>
<comment type="similarity">
    <text evidence="1 6 7">Belongs to the TRAFAC class TrmE-Era-EngA-EngB-Septin-like GTPase superfamily. TrmE GTPase family.</text>
</comment>
<dbReference type="SUPFAM" id="SSF52540">
    <property type="entry name" value="P-loop containing nucleoside triphosphate hydrolases"/>
    <property type="match status" value="1"/>
</dbReference>
<dbReference type="Gene3D" id="3.30.1360.120">
    <property type="entry name" value="Probable tRNA modification gtpase trme, domain 1"/>
    <property type="match status" value="1"/>
</dbReference>
<feature type="binding site" evidence="6">
    <location>
        <begin position="247"/>
        <end position="253"/>
    </location>
    <ligand>
        <name>GTP</name>
        <dbReference type="ChEBI" id="CHEBI:37565"/>
    </ligand>
</feature>
<keyword evidence="10" id="KW-1185">Reference proteome</keyword>
<evidence type="ECO:0000256" key="2">
    <source>
        <dbReference type="ARBA" id="ARBA00022694"/>
    </source>
</evidence>
<dbReference type="KEGG" id="bpsi:IX83_08745"/>
<dbReference type="InterPro" id="IPR027417">
    <property type="entry name" value="P-loop_NTPase"/>
</dbReference>
<dbReference type="NCBIfam" id="TIGR00450">
    <property type="entry name" value="mnmE_trmE_thdF"/>
    <property type="match status" value="1"/>
</dbReference>
<organism evidence="9 10">
    <name type="scientific">Basilea psittacipulmonis DSM 24701</name>
    <dbReference type="NCBI Taxonomy" id="1072685"/>
    <lineage>
        <taxon>Bacteria</taxon>
        <taxon>Pseudomonadati</taxon>
        <taxon>Pseudomonadota</taxon>
        <taxon>Betaproteobacteria</taxon>
        <taxon>Burkholderiales</taxon>
        <taxon>Alcaligenaceae</taxon>
        <taxon>Basilea</taxon>
    </lineage>
</organism>
<keyword evidence="6" id="KW-0460">Magnesium</keyword>
<keyword evidence="6" id="KW-0963">Cytoplasm</keyword>